<comment type="caution">
    <text evidence="19">The sequence shown here is derived from an EMBL/GenBank/DDBJ whole genome shotgun (WGS) entry which is preliminary data.</text>
</comment>
<comment type="pathway">
    <text evidence="2 17">Cofactor biosynthesis; FMN biosynthesis; FMN from riboflavin (CTP route): step 1/1.</text>
</comment>
<dbReference type="GO" id="GO:0000287">
    <property type="term" value="F:magnesium ion binding"/>
    <property type="evidence" value="ECO:0007669"/>
    <property type="project" value="UniProtKB-UniRule"/>
</dbReference>
<comment type="cofactor">
    <cofactor evidence="17">
        <name>Mg(2+)</name>
        <dbReference type="ChEBI" id="CHEBI:18420"/>
    </cofactor>
    <text evidence="17">Binds 1 Mg(2+) ion per subunit.</text>
</comment>
<dbReference type="RefSeq" id="WP_274925338.1">
    <property type="nucleotide sequence ID" value="NZ_JAKELO010000002.1"/>
</dbReference>
<keyword evidence="11 17" id="KW-0418">Kinase</keyword>
<organism evidence="19 20">
    <name type="scientific">Methanogenium marinum</name>
    <dbReference type="NCBI Taxonomy" id="348610"/>
    <lineage>
        <taxon>Archaea</taxon>
        <taxon>Methanobacteriati</taxon>
        <taxon>Methanobacteriota</taxon>
        <taxon>Stenosarchaea group</taxon>
        <taxon>Methanomicrobia</taxon>
        <taxon>Methanomicrobiales</taxon>
        <taxon>Methanomicrobiaceae</taxon>
        <taxon>Methanogenium</taxon>
    </lineage>
</organism>
<dbReference type="GO" id="GO:0008531">
    <property type="term" value="F:riboflavin kinase activity"/>
    <property type="evidence" value="ECO:0007669"/>
    <property type="project" value="InterPro"/>
</dbReference>
<evidence type="ECO:0000256" key="12">
    <source>
        <dbReference type="ARBA" id="ARBA00022842"/>
    </source>
</evidence>
<keyword evidence="8 17" id="KW-0808">Transferase</keyword>
<keyword evidence="7 17" id="KW-0288">FMN</keyword>
<dbReference type="PANTHER" id="PTHR40706:SF1">
    <property type="entry name" value="RIBOFLAVIN KINASE"/>
    <property type="match status" value="1"/>
</dbReference>
<keyword evidence="9 17" id="KW-0479">Metal-binding</keyword>
<feature type="binding site" evidence="17">
    <location>
        <begin position="102"/>
        <end position="107"/>
    </location>
    <ligand>
        <name>CDP</name>
        <dbReference type="ChEBI" id="CHEBI:58069"/>
    </ligand>
</feature>
<keyword evidence="6 17" id="KW-0285">Flavoprotein</keyword>
<evidence type="ECO:0000259" key="18">
    <source>
        <dbReference type="Pfam" id="PF01982"/>
    </source>
</evidence>
<evidence type="ECO:0000256" key="1">
    <source>
        <dbReference type="ARBA" id="ARBA00003072"/>
    </source>
</evidence>
<dbReference type="InterPro" id="IPR036390">
    <property type="entry name" value="WH_DNA-bd_sf"/>
</dbReference>
<dbReference type="Pfam" id="PF01982">
    <property type="entry name" value="CTP-dep_RFKase"/>
    <property type="match status" value="1"/>
</dbReference>
<evidence type="ECO:0000313" key="20">
    <source>
        <dbReference type="Proteomes" id="UP001143747"/>
    </source>
</evidence>
<evidence type="ECO:0000256" key="3">
    <source>
        <dbReference type="ARBA" id="ARBA00006428"/>
    </source>
</evidence>
<feature type="binding site" evidence="17">
    <location>
        <position position="131"/>
    </location>
    <ligand>
        <name>Mg(2+)</name>
        <dbReference type="ChEBI" id="CHEBI:18420"/>
    </ligand>
</feature>
<dbReference type="GO" id="GO:0009231">
    <property type="term" value="P:riboflavin biosynthetic process"/>
    <property type="evidence" value="ECO:0007669"/>
    <property type="project" value="InterPro"/>
</dbReference>
<protein>
    <recommendedName>
        <fullName evidence="5 17">Riboflavin kinase</fullName>
        <shortName evidence="17">RFK</shortName>
        <ecNumber evidence="4 17">2.7.1.161</ecNumber>
    </recommendedName>
    <alternativeName>
        <fullName evidence="14 17">CTP-dependent riboflavin kinase</fullName>
    </alternativeName>
    <alternativeName>
        <fullName evidence="15 17">CTP:riboflavin 5'-phosphotransferase</fullName>
    </alternativeName>
    <alternativeName>
        <fullName evidence="13 17">Flavokinase</fullName>
    </alternativeName>
</protein>
<dbReference type="InterPro" id="IPR023465">
    <property type="entry name" value="Riboflavin_kinase_dom_sf"/>
</dbReference>
<comment type="similarity">
    <text evidence="3 17">Belongs to the archaeal riboflavin kinase family.</text>
</comment>
<comment type="function">
    <text evidence="1 17">Catalyzes the CTP-dependent phosphorylation of riboflavin (vitamin B2) to form flavin mononucleotide (FMN).</text>
</comment>
<dbReference type="InterPro" id="IPR023470">
    <property type="entry name" value="Riboflavin_kinase_archaeal"/>
</dbReference>
<evidence type="ECO:0000256" key="15">
    <source>
        <dbReference type="ARBA" id="ARBA00033116"/>
    </source>
</evidence>
<proteinExistence type="inferred from homology"/>
<evidence type="ECO:0000256" key="8">
    <source>
        <dbReference type="ARBA" id="ARBA00022679"/>
    </source>
</evidence>
<dbReference type="AlphaFoldDB" id="A0A9Q4PWK0"/>
<evidence type="ECO:0000256" key="7">
    <source>
        <dbReference type="ARBA" id="ARBA00022643"/>
    </source>
</evidence>
<evidence type="ECO:0000256" key="11">
    <source>
        <dbReference type="ARBA" id="ARBA00022777"/>
    </source>
</evidence>
<evidence type="ECO:0000256" key="5">
    <source>
        <dbReference type="ARBA" id="ARBA00017394"/>
    </source>
</evidence>
<dbReference type="SUPFAM" id="SSF46785">
    <property type="entry name" value="Winged helix' DNA-binding domain"/>
    <property type="match status" value="1"/>
</dbReference>
<dbReference type="InterPro" id="IPR039063">
    <property type="entry name" value="RibK_CTP-dep"/>
</dbReference>
<keyword evidence="10 17" id="KW-0547">Nucleotide-binding</keyword>
<evidence type="ECO:0000313" key="19">
    <source>
        <dbReference type="EMBL" id="MDE4908724.1"/>
    </source>
</evidence>
<dbReference type="SUPFAM" id="SSF82114">
    <property type="entry name" value="Riboflavin kinase-like"/>
    <property type="match status" value="1"/>
</dbReference>
<reference evidence="19" key="1">
    <citation type="submission" date="2022-01" db="EMBL/GenBank/DDBJ databases">
        <title>Draft genome of Methanogenium marinum DSM 15558.</title>
        <authorList>
            <person name="Chen S.-C."/>
            <person name="You Y.-T."/>
        </authorList>
    </citation>
    <scope>NUCLEOTIDE SEQUENCE</scope>
    <source>
        <strain evidence="19">DSM 15558</strain>
    </source>
</reference>
<dbReference type="GO" id="GO:0000166">
    <property type="term" value="F:nucleotide binding"/>
    <property type="evidence" value="ECO:0007669"/>
    <property type="project" value="UniProtKB-UniRule"/>
</dbReference>
<evidence type="ECO:0000256" key="4">
    <source>
        <dbReference type="ARBA" id="ARBA00011987"/>
    </source>
</evidence>
<gene>
    <name evidence="17" type="primary">ribK</name>
    <name evidence="19" type="ORF">L0665_08910</name>
</gene>
<dbReference type="EC" id="2.7.1.161" evidence="4 17"/>
<comment type="catalytic activity">
    <reaction evidence="16 17">
        <text>riboflavin + CTP = CDP + FMN + H(+)</text>
        <dbReference type="Rhea" id="RHEA:25021"/>
        <dbReference type="ChEBI" id="CHEBI:15378"/>
        <dbReference type="ChEBI" id="CHEBI:37563"/>
        <dbReference type="ChEBI" id="CHEBI:57986"/>
        <dbReference type="ChEBI" id="CHEBI:58069"/>
        <dbReference type="ChEBI" id="CHEBI:58210"/>
        <dbReference type="EC" id="2.7.1.161"/>
    </reaction>
</comment>
<evidence type="ECO:0000256" key="2">
    <source>
        <dbReference type="ARBA" id="ARBA00005219"/>
    </source>
</evidence>
<evidence type="ECO:0000256" key="6">
    <source>
        <dbReference type="ARBA" id="ARBA00022630"/>
    </source>
</evidence>
<dbReference type="EMBL" id="JAKELO010000002">
    <property type="protein sequence ID" value="MDE4908724.1"/>
    <property type="molecule type" value="Genomic_DNA"/>
</dbReference>
<feature type="binding site" evidence="17">
    <location>
        <begin position="201"/>
        <end position="204"/>
    </location>
    <ligand>
        <name>CDP</name>
        <dbReference type="ChEBI" id="CHEBI:58069"/>
    </ligand>
</feature>
<feature type="binding site" evidence="17">
    <location>
        <position position="196"/>
    </location>
    <ligand>
        <name>FMN</name>
        <dbReference type="ChEBI" id="CHEBI:58210"/>
    </ligand>
</feature>
<dbReference type="InterPro" id="IPR023602">
    <property type="entry name" value="Riboflavin_kinase_CTP-dep"/>
</dbReference>
<comment type="caution">
    <text evidence="17">Lacks conserved residue(s) required for the propagation of feature annotation.</text>
</comment>
<keyword evidence="20" id="KW-1185">Reference proteome</keyword>
<accession>A0A9Q4PWK0</accession>
<keyword evidence="12 17" id="KW-0460">Magnesium</keyword>
<evidence type="ECO:0000256" key="10">
    <source>
        <dbReference type="ARBA" id="ARBA00022741"/>
    </source>
</evidence>
<evidence type="ECO:0000256" key="16">
    <source>
        <dbReference type="ARBA" id="ARBA00047857"/>
    </source>
</evidence>
<dbReference type="GO" id="GO:0009398">
    <property type="term" value="P:FMN biosynthetic process"/>
    <property type="evidence" value="ECO:0007669"/>
    <property type="project" value="UniProtKB-UniRule"/>
</dbReference>
<dbReference type="PANTHER" id="PTHR40706">
    <property type="entry name" value="RIBOFLAVIN KINASE"/>
    <property type="match status" value="1"/>
</dbReference>
<evidence type="ECO:0000256" key="17">
    <source>
        <dbReference type="HAMAP-Rule" id="MF_01285"/>
    </source>
</evidence>
<evidence type="ECO:0000256" key="9">
    <source>
        <dbReference type="ARBA" id="ARBA00022723"/>
    </source>
</evidence>
<dbReference type="Proteomes" id="UP001143747">
    <property type="component" value="Unassembled WGS sequence"/>
</dbReference>
<evidence type="ECO:0000256" key="13">
    <source>
        <dbReference type="ARBA" id="ARBA00029789"/>
    </source>
</evidence>
<name>A0A9Q4PWK0_9EURY</name>
<feature type="domain" description="Riboflavin kinase" evidence="18">
    <location>
        <begin position="100"/>
        <end position="219"/>
    </location>
</feature>
<evidence type="ECO:0000256" key="14">
    <source>
        <dbReference type="ARBA" id="ARBA00030544"/>
    </source>
</evidence>
<dbReference type="Gene3D" id="1.10.10.10">
    <property type="entry name" value="Winged helix-like DNA-binding domain superfamily/Winged helix DNA-binding domain"/>
    <property type="match status" value="1"/>
</dbReference>
<dbReference type="Gene3D" id="2.40.30.30">
    <property type="entry name" value="Riboflavin kinase-like"/>
    <property type="match status" value="1"/>
</dbReference>
<feature type="binding site" evidence="17">
    <location>
        <position position="133"/>
    </location>
    <ligand>
        <name>Mg(2+)</name>
        <dbReference type="ChEBI" id="CHEBI:18420"/>
    </ligand>
</feature>
<feature type="binding site" evidence="17">
    <location>
        <position position="188"/>
    </location>
    <ligand>
        <name>FMN</name>
        <dbReference type="ChEBI" id="CHEBI:58210"/>
    </ligand>
</feature>
<dbReference type="HAMAP" id="MF_01285">
    <property type="entry name" value="Riboflavin_kinase"/>
    <property type="match status" value="1"/>
</dbReference>
<dbReference type="InterPro" id="IPR036388">
    <property type="entry name" value="WH-like_DNA-bd_sf"/>
</dbReference>
<sequence>MIAPDDLVCLKAIALLGGLSSAVSVSSQSLAQELSISPQTASRRLISLENTHMISRTMRGDGQYVTVTQTGEENLRVEYAAYRRIFETHDRHYILEGELISGLGEGRYYVSVEGYASQFSDKLGITPYPGTFNVKLSPSAIETRRKLDAMEWIEIEGFTDHDRTFGGARALKCSINGYTCAILIPGRTHYPEDIVELISAEHLRDVLGTEDGSAVIIEVTR</sequence>